<evidence type="ECO:0000256" key="6">
    <source>
        <dbReference type="SAM" id="Phobius"/>
    </source>
</evidence>
<dbReference type="GO" id="GO:0016020">
    <property type="term" value="C:membrane"/>
    <property type="evidence" value="ECO:0007669"/>
    <property type="project" value="UniProtKB-SubCell"/>
</dbReference>
<name>A0AAD2CIP4_9STRA</name>
<dbReference type="InterPro" id="IPR005016">
    <property type="entry name" value="TDE1/TMS"/>
</dbReference>
<comment type="caution">
    <text evidence="7">The sequence shown here is derived from an EMBL/GenBank/DDBJ whole genome shotgun (WGS) entry which is preliminary data.</text>
</comment>
<feature type="transmembrane region" description="Helical" evidence="6">
    <location>
        <begin position="113"/>
        <end position="130"/>
    </location>
</feature>
<gene>
    <name evidence="7" type="ORF">CYCCA115_LOCUS4868</name>
</gene>
<evidence type="ECO:0000256" key="5">
    <source>
        <dbReference type="ARBA" id="ARBA00023136"/>
    </source>
</evidence>
<evidence type="ECO:0000256" key="3">
    <source>
        <dbReference type="ARBA" id="ARBA00022692"/>
    </source>
</evidence>
<keyword evidence="8" id="KW-1185">Reference proteome</keyword>
<feature type="transmembrane region" description="Helical" evidence="6">
    <location>
        <begin position="430"/>
        <end position="452"/>
    </location>
</feature>
<evidence type="ECO:0000256" key="4">
    <source>
        <dbReference type="ARBA" id="ARBA00022989"/>
    </source>
</evidence>
<evidence type="ECO:0000313" key="7">
    <source>
        <dbReference type="EMBL" id="CAJ1935701.1"/>
    </source>
</evidence>
<feature type="transmembrane region" description="Helical" evidence="6">
    <location>
        <begin position="37"/>
        <end position="56"/>
    </location>
</feature>
<dbReference type="PANTHER" id="PTHR10383">
    <property type="entry name" value="SERINE INCORPORATOR"/>
    <property type="match status" value="1"/>
</dbReference>
<dbReference type="Pfam" id="PF03348">
    <property type="entry name" value="Serinc"/>
    <property type="match status" value="1"/>
</dbReference>
<protein>
    <submittedName>
        <fullName evidence="7">Uncharacterized protein</fullName>
    </submittedName>
</protein>
<dbReference type="PANTHER" id="PTHR10383:SF9">
    <property type="entry name" value="SERINE INCORPORATOR, ISOFORM F"/>
    <property type="match status" value="1"/>
</dbReference>
<keyword evidence="3 6" id="KW-0812">Transmembrane</keyword>
<evidence type="ECO:0000256" key="2">
    <source>
        <dbReference type="ARBA" id="ARBA00006665"/>
    </source>
</evidence>
<keyword evidence="4 6" id="KW-1133">Transmembrane helix</keyword>
<dbReference type="Proteomes" id="UP001295423">
    <property type="component" value="Unassembled WGS sequence"/>
</dbReference>
<keyword evidence="5 6" id="KW-0472">Membrane</keyword>
<feature type="transmembrane region" description="Helical" evidence="6">
    <location>
        <begin position="390"/>
        <end position="409"/>
    </location>
</feature>
<sequence length="458" mass="49598">MGQTLSLAAIYCCCSASNSLCQSCFGTTAPGTTGRKRSVLLLTVAIATALYFQYAVGPSIVSQSGWIWKSYRAMPGSGKFVYQAWHDDCADLYEDQPDLLAQCAGNAGVYRPMFLSFFYFVINAIVTSVIPHLNKEAWPAKYALFFFGLLISMFVPSYPLFSGFFLWTARLGAGAFVILQQIILIDVAYNVNDSFVEKANEADQLAYGSGSGWLQAIIGVCVSLYVASITGIGVMFAEYDGCAGNTWVISLSLIAIIGMTALQLSGTDGSLLTSSVMSMYVVYLCFSIVSKNPKHECNPRLGENDVWGITVGLLLTVVSLAWTGWSWSAETRLSVESVQTAKAVAPQSGDLNLEVPFLDSENQPTTGLVTEQTSSSDESADLGNVWKLNVVMALISCYVAMILTSWGTVNGLDENHNAANPTVGHVNMTILGVSQWLAISLYCWTLVAPRLFPDRDFS</sequence>
<organism evidence="7 8">
    <name type="scientific">Cylindrotheca closterium</name>
    <dbReference type="NCBI Taxonomy" id="2856"/>
    <lineage>
        <taxon>Eukaryota</taxon>
        <taxon>Sar</taxon>
        <taxon>Stramenopiles</taxon>
        <taxon>Ochrophyta</taxon>
        <taxon>Bacillariophyta</taxon>
        <taxon>Bacillariophyceae</taxon>
        <taxon>Bacillariophycidae</taxon>
        <taxon>Bacillariales</taxon>
        <taxon>Bacillariaceae</taxon>
        <taxon>Cylindrotheca</taxon>
    </lineage>
</organism>
<reference evidence="7" key="1">
    <citation type="submission" date="2023-08" db="EMBL/GenBank/DDBJ databases">
        <authorList>
            <person name="Audoor S."/>
            <person name="Bilcke G."/>
        </authorList>
    </citation>
    <scope>NUCLEOTIDE SEQUENCE</scope>
</reference>
<proteinExistence type="inferred from homology"/>
<dbReference type="AlphaFoldDB" id="A0AAD2CIP4"/>
<feature type="transmembrane region" description="Helical" evidence="6">
    <location>
        <begin position="244"/>
        <end position="264"/>
    </location>
</feature>
<feature type="transmembrane region" description="Helical" evidence="6">
    <location>
        <begin position="270"/>
        <end position="286"/>
    </location>
</feature>
<evidence type="ECO:0000313" key="8">
    <source>
        <dbReference type="Proteomes" id="UP001295423"/>
    </source>
</evidence>
<feature type="transmembrane region" description="Helical" evidence="6">
    <location>
        <begin position="142"/>
        <end position="161"/>
    </location>
</feature>
<accession>A0AAD2CIP4</accession>
<comment type="similarity">
    <text evidence="2">Belongs to the TDE1 family.</text>
</comment>
<evidence type="ECO:0000256" key="1">
    <source>
        <dbReference type="ARBA" id="ARBA00004141"/>
    </source>
</evidence>
<feature type="transmembrane region" description="Helical" evidence="6">
    <location>
        <begin position="212"/>
        <end position="237"/>
    </location>
</feature>
<feature type="transmembrane region" description="Helical" evidence="6">
    <location>
        <begin position="306"/>
        <end position="325"/>
    </location>
</feature>
<comment type="subcellular location">
    <subcellularLocation>
        <location evidence="1">Membrane</location>
        <topology evidence="1">Multi-pass membrane protein</topology>
    </subcellularLocation>
</comment>
<dbReference type="EMBL" id="CAKOGP040000502">
    <property type="protein sequence ID" value="CAJ1935701.1"/>
    <property type="molecule type" value="Genomic_DNA"/>
</dbReference>